<dbReference type="AlphaFoldDB" id="A0A6P2CWF3"/>
<dbReference type="InterPro" id="IPR010980">
    <property type="entry name" value="Cyt_c/b562"/>
</dbReference>
<dbReference type="SUPFAM" id="SSF47175">
    <property type="entry name" value="Cytochromes"/>
    <property type="match status" value="1"/>
</dbReference>
<keyword evidence="3" id="KW-1185">Reference proteome</keyword>
<dbReference type="GO" id="GO:0009055">
    <property type="term" value="F:electron transfer activity"/>
    <property type="evidence" value="ECO:0007669"/>
    <property type="project" value="InterPro"/>
</dbReference>
<dbReference type="Proteomes" id="UP000464178">
    <property type="component" value="Chromosome"/>
</dbReference>
<evidence type="ECO:0000313" key="3">
    <source>
        <dbReference type="Proteomes" id="UP000464178"/>
    </source>
</evidence>
<dbReference type="GO" id="GO:0022900">
    <property type="term" value="P:electron transport chain"/>
    <property type="evidence" value="ECO:0007669"/>
    <property type="project" value="InterPro"/>
</dbReference>
<feature type="chain" id="PRO_5026941071" description="Cytochrome c" evidence="1">
    <location>
        <begin position="26"/>
        <end position="160"/>
    </location>
</feature>
<dbReference type="PROSITE" id="PS51257">
    <property type="entry name" value="PROKAR_LIPOPROTEIN"/>
    <property type="match status" value="1"/>
</dbReference>
<organism evidence="2 3">
    <name type="scientific">Gemmata massiliana</name>
    <dbReference type="NCBI Taxonomy" id="1210884"/>
    <lineage>
        <taxon>Bacteria</taxon>
        <taxon>Pseudomonadati</taxon>
        <taxon>Planctomycetota</taxon>
        <taxon>Planctomycetia</taxon>
        <taxon>Gemmatales</taxon>
        <taxon>Gemmataceae</taxon>
        <taxon>Gemmata</taxon>
    </lineage>
</organism>
<dbReference type="GO" id="GO:0005506">
    <property type="term" value="F:iron ion binding"/>
    <property type="evidence" value="ECO:0007669"/>
    <property type="project" value="InterPro"/>
</dbReference>
<keyword evidence="1" id="KW-0732">Signal</keyword>
<protein>
    <recommendedName>
        <fullName evidence="4">Cytochrome c</fullName>
    </recommendedName>
</protein>
<dbReference type="InterPro" id="IPR002321">
    <property type="entry name" value="Cyt_c_II"/>
</dbReference>
<evidence type="ECO:0000256" key="1">
    <source>
        <dbReference type="SAM" id="SignalP"/>
    </source>
</evidence>
<gene>
    <name evidence="2" type="ORF">SOIL9_56700</name>
</gene>
<dbReference type="RefSeq" id="WP_162666966.1">
    <property type="nucleotide sequence ID" value="NZ_LR593886.1"/>
</dbReference>
<name>A0A6P2CWF3_9BACT</name>
<dbReference type="GO" id="GO:0020037">
    <property type="term" value="F:heme binding"/>
    <property type="evidence" value="ECO:0007669"/>
    <property type="project" value="InterPro"/>
</dbReference>
<accession>A0A6P2CWF3</accession>
<evidence type="ECO:0008006" key="4">
    <source>
        <dbReference type="Google" id="ProtNLM"/>
    </source>
</evidence>
<dbReference type="EMBL" id="LR593886">
    <property type="protein sequence ID" value="VTR92044.1"/>
    <property type="molecule type" value="Genomic_DNA"/>
</dbReference>
<evidence type="ECO:0000313" key="2">
    <source>
        <dbReference type="EMBL" id="VTR92044.1"/>
    </source>
</evidence>
<sequence length="160" mass="17137">MIRARFWFAVALVGLACAFVPVAQSQPQVARGKAAPKLEPVAETKLLMEGMADPNTRALGKLLAAKPKDAEAWAFARGQALLLAEAGNLLMMRPPKTKEGQEPWLAHAADLRETATALARSAAAKDYLQARTALAGVANACNRCHQAFRVGMRVDPFASE</sequence>
<proteinExistence type="predicted"/>
<feature type="signal peptide" evidence="1">
    <location>
        <begin position="1"/>
        <end position="25"/>
    </location>
</feature>
<dbReference type="Gene3D" id="1.20.120.10">
    <property type="entry name" value="Cytochrome c/b562"/>
    <property type="match status" value="1"/>
</dbReference>
<reference evidence="2 3" key="1">
    <citation type="submission" date="2019-05" db="EMBL/GenBank/DDBJ databases">
        <authorList>
            <consortium name="Science for Life Laboratories"/>
        </authorList>
    </citation>
    <scope>NUCLEOTIDE SEQUENCE [LARGE SCALE GENOMIC DNA]</scope>
    <source>
        <strain evidence="2">Soil9</strain>
    </source>
</reference>
<dbReference type="PROSITE" id="PS51009">
    <property type="entry name" value="CYTCII"/>
    <property type="match status" value="1"/>
</dbReference>
<dbReference type="KEGG" id="gms:SOIL9_56700"/>